<sequence>MTDPGHRPGGTHLYRRLVTRSDGPLTPVRAARRLSAYIYGNILVLAAVAASTPSSIGHGTAAVLVAATAATTFLAHVFADFVAGSQIPEAHGDATDEQRTFEAIEEFRDAVPILSSGTFPAAMLALGWLSVLPAQWAELLAGAVIVVRIATIPIVTERIRGNRPTFRALVIGLATAVVAALIVLAKVFLGH</sequence>
<reference evidence="3" key="2">
    <citation type="submission" date="2016-04" db="EMBL/GenBank/DDBJ databases">
        <title>Complete Genome and Plasmid Sequences for Rhodococcus fascians D188 and Draft Sequences for Rhodococcus spp. Isolates PBTS 1 and PBTS 2.</title>
        <authorList>
            <person name="Stamer R."/>
            <person name="Vereecke D."/>
            <person name="Zhang Y."/>
            <person name="Schilkey F."/>
            <person name="Devitt N."/>
            <person name="Randall J."/>
        </authorList>
    </citation>
    <scope>NUCLEOTIDE SEQUENCE [LARGE SCALE GENOMIC DNA]</scope>
    <source>
        <strain evidence="3">PBTS2</strain>
    </source>
</reference>
<dbReference type="EMBL" id="CP015220">
    <property type="protein sequence ID" value="AMY23747.1"/>
    <property type="molecule type" value="Genomic_DNA"/>
</dbReference>
<proteinExistence type="predicted"/>
<dbReference type="OrthoDB" id="5193366at2"/>
<evidence type="ECO:0000256" key="1">
    <source>
        <dbReference type="SAM" id="Phobius"/>
    </source>
</evidence>
<reference evidence="2 3" key="1">
    <citation type="journal article" date="2016" name="Genome Announc.">
        <title>Complete Genome and Plasmid Sequences for Rhodococcus fascians D188 and Draft Sequences for Rhodococcus Isolates PBTS 1 and PBTS 2.</title>
        <authorList>
            <person name="Stamler R.A."/>
            <person name="Vereecke D."/>
            <person name="Zhang Y."/>
            <person name="Schilkey F."/>
            <person name="Devitt N."/>
            <person name="Randall J.J."/>
        </authorList>
    </citation>
    <scope>NUCLEOTIDE SEQUENCE [LARGE SCALE GENOMIC DNA]</scope>
    <source>
        <strain evidence="2 3">PBTS2</strain>
    </source>
</reference>
<dbReference type="Proteomes" id="UP000076038">
    <property type="component" value="Chromosome"/>
</dbReference>
<dbReference type="PATRIC" id="fig|1653479.3.peg.2478"/>
<dbReference type="RefSeq" id="WP_048320580.1">
    <property type="nucleotide sequence ID" value="NZ_CP015220.1"/>
</dbReference>
<keyword evidence="1" id="KW-1133">Transmembrane helix</keyword>
<dbReference type="KEGG" id="rhs:A3Q41_02448"/>
<feature type="transmembrane region" description="Helical" evidence="1">
    <location>
        <begin position="62"/>
        <end position="83"/>
    </location>
</feature>
<evidence type="ECO:0008006" key="4">
    <source>
        <dbReference type="Google" id="ProtNLM"/>
    </source>
</evidence>
<keyword evidence="1" id="KW-0812">Transmembrane</keyword>
<keyword evidence="1" id="KW-0472">Membrane</keyword>
<dbReference type="AlphaFoldDB" id="A0A143QMY1"/>
<feature type="transmembrane region" description="Helical" evidence="1">
    <location>
        <begin position="168"/>
        <end position="189"/>
    </location>
</feature>
<protein>
    <recommendedName>
        <fullName evidence="4">VIT family protein</fullName>
    </recommendedName>
</protein>
<gene>
    <name evidence="2" type="ORF">A3Q41_02448</name>
</gene>
<organism evidence="2 3">
    <name type="scientific">Rhodococcoides fascians</name>
    <name type="common">Rhodococcus fascians</name>
    <dbReference type="NCBI Taxonomy" id="1828"/>
    <lineage>
        <taxon>Bacteria</taxon>
        <taxon>Bacillati</taxon>
        <taxon>Actinomycetota</taxon>
        <taxon>Actinomycetes</taxon>
        <taxon>Mycobacteriales</taxon>
        <taxon>Nocardiaceae</taxon>
        <taxon>Rhodococcoides</taxon>
    </lineage>
</organism>
<feature type="transmembrane region" description="Helical" evidence="1">
    <location>
        <begin position="136"/>
        <end position="156"/>
    </location>
</feature>
<name>A0A143QMY1_RHOFA</name>
<evidence type="ECO:0000313" key="3">
    <source>
        <dbReference type="Proteomes" id="UP000076038"/>
    </source>
</evidence>
<accession>A0A143QMY1</accession>
<evidence type="ECO:0000313" key="2">
    <source>
        <dbReference type="EMBL" id="AMY23747.1"/>
    </source>
</evidence>
<feature type="transmembrane region" description="Helical" evidence="1">
    <location>
        <begin position="36"/>
        <end position="56"/>
    </location>
</feature>
<keyword evidence="3" id="KW-1185">Reference proteome</keyword>